<accession>A0A9D4CAT6</accession>
<protein>
    <submittedName>
        <fullName evidence="1">Uncharacterized protein</fullName>
    </submittedName>
</protein>
<dbReference type="EMBL" id="JAIWYP010000013">
    <property type="protein sequence ID" value="KAH3720249.1"/>
    <property type="molecule type" value="Genomic_DNA"/>
</dbReference>
<reference evidence="1" key="1">
    <citation type="journal article" date="2019" name="bioRxiv">
        <title>The Genome of the Zebra Mussel, Dreissena polymorpha: A Resource for Invasive Species Research.</title>
        <authorList>
            <person name="McCartney M.A."/>
            <person name="Auch B."/>
            <person name="Kono T."/>
            <person name="Mallez S."/>
            <person name="Zhang Y."/>
            <person name="Obille A."/>
            <person name="Becker A."/>
            <person name="Abrahante J.E."/>
            <person name="Garbe J."/>
            <person name="Badalamenti J.P."/>
            <person name="Herman A."/>
            <person name="Mangelson H."/>
            <person name="Liachko I."/>
            <person name="Sullivan S."/>
            <person name="Sone E.D."/>
            <person name="Koren S."/>
            <person name="Silverstein K.A.T."/>
            <person name="Beckman K.B."/>
            <person name="Gohl D.M."/>
        </authorList>
    </citation>
    <scope>NUCLEOTIDE SEQUENCE</scope>
    <source>
        <strain evidence="1">Duluth1</strain>
        <tissue evidence="1">Whole animal</tissue>
    </source>
</reference>
<comment type="caution">
    <text evidence="1">The sequence shown here is derived from an EMBL/GenBank/DDBJ whole genome shotgun (WGS) entry which is preliminary data.</text>
</comment>
<name>A0A9D4CAT6_DREPO</name>
<evidence type="ECO:0000313" key="2">
    <source>
        <dbReference type="Proteomes" id="UP000828390"/>
    </source>
</evidence>
<proteinExistence type="predicted"/>
<reference evidence="1" key="2">
    <citation type="submission" date="2020-11" db="EMBL/GenBank/DDBJ databases">
        <authorList>
            <person name="McCartney M.A."/>
            <person name="Auch B."/>
            <person name="Kono T."/>
            <person name="Mallez S."/>
            <person name="Becker A."/>
            <person name="Gohl D.M."/>
            <person name="Silverstein K.A.T."/>
            <person name="Koren S."/>
            <person name="Bechman K.B."/>
            <person name="Herman A."/>
            <person name="Abrahante J.E."/>
            <person name="Garbe J."/>
        </authorList>
    </citation>
    <scope>NUCLEOTIDE SEQUENCE</scope>
    <source>
        <strain evidence="1">Duluth1</strain>
        <tissue evidence="1">Whole animal</tissue>
    </source>
</reference>
<sequence>MQYYSRGAIERDTGNEPVQTRECGRLSYVICCEGRTMGHHEVVQWWFHAGSHQGENAYGQLHQRSL</sequence>
<dbReference type="AlphaFoldDB" id="A0A9D4CAT6"/>
<gene>
    <name evidence="1" type="ORF">DPMN_063146</name>
</gene>
<organism evidence="1 2">
    <name type="scientific">Dreissena polymorpha</name>
    <name type="common">Zebra mussel</name>
    <name type="synonym">Mytilus polymorpha</name>
    <dbReference type="NCBI Taxonomy" id="45954"/>
    <lineage>
        <taxon>Eukaryota</taxon>
        <taxon>Metazoa</taxon>
        <taxon>Spiralia</taxon>
        <taxon>Lophotrochozoa</taxon>
        <taxon>Mollusca</taxon>
        <taxon>Bivalvia</taxon>
        <taxon>Autobranchia</taxon>
        <taxon>Heteroconchia</taxon>
        <taxon>Euheterodonta</taxon>
        <taxon>Imparidentia</taxon>
        <taxon>Neoheterodontei</taxon>
        <taxon>Myida</taxon>
        <taxon>Dreissenoidea</taxon>
        <taxon>Dreissenidae</taxon>
        <taxon>Dreissena</taxon>
    </lineage>
</organism>
<keyword evidence="2" id="KW-1185">Reference proteome</keyword>
<dbReference type="Proteomes" id="UP000828390">
    <property type="component" value="Unassembled WGS sequence"/>
</dbReference>
<evidence type="ECO:0000313" key="1">
    <source>
        <dbReference type="EMBL" id="KAH3720249.1"/>
    </source>
</evidence>